<dbReference type="Pfam" id="PF19809">
    <property type="entry name" value="DUF6292"/>
    <property type="match status" value="1"/>
</dbReference>
<feature type="compositionally biased region" description="Pro residues" evidence="1">
    <location>
        <begin position="238"/>
        <end position="249"/>
    </location>
</feature>
<dbReference type="Proteomes" id="UP000617734">
    <property type="component" value="Unassembled WGS sequence"/>
</dbReference>
<evidence type="ECO:0000313" key="3">
    <source>
        <dbReference type="EMBL" id="GHH83332.1"/>
    </source>
</evidence>
<sequence length="298" mass="31483">MAAEIDARTARALEFRTAHYVTAVAEQLMADGVPVTSVYSCGPYSGPEDSFEDVEGGIDFTHRFGRQISPDSEGGLHWTGTSGWCYLRSTGPVRDFLAGAGWMEEGLLPEPHRVAAFLDTVRLTPAAAGSRERPRYRATGRGVPELLDRLAGYVPGPPAQHAPQPRFAELRARAYHERVRTALAPQGPDPVLELPLRASEFQAVLHLLEYAEVASSSFGPGVLAGRLSEALQARRGPAPKPPAAGPPAAAPTAPGAAGPPAAASGPRTPPSRTGGPRRAVAGLGCSERIAADLYQIFR</sequence>
<reference evidence="3" key="1">
    <citation type="journal article" date="2014" name="Int. J. Syst. Evol. Microbiol.">
        <title>Complete genome sequence of Corynebacterium casei LMG S-19264T (=DSM 44701T), isolated from a smear-ripened cheese.</title>
        <authorList>
            <consortium name="US DOE Joint Genome Institute (JGI-PGF)"/>
            <person name="Walter F."/>
            <person name="Albersmeier A."/>
            <person name="Kalinowski J."/>
            <person name="Ruckert C."/>
        </authorList>
    </citation>
    <scope>NUCLEOTIDE SEQUENCE</scope>
    <source>
        <strain evidence="3">JCM 4646</strain>
    </source>
</reference>
<feature type="compositionally biased region" description="Low complexity" evidence="1">
    <location>
        <begin position="250"/>
        <end position="278"/>
    </location>
</feature>
<name>A0A919GEF3_9ACTN</name>
<feature type="region of interest" description="Disordered" evidence="1">
    <location>
        <begin position="233"/>
        <end position="282"/>
    </location>
</feature>
<reference evidence="3" key="2">
    <citation type="submission" date="2020-09" db="EMBL/GenBank/DDBJ databases">
        <authorList>
            <person name="Sun Q."/>
            <person name="Ohkuma M."/>
        </authorList>
    </citation>
    <scope>NUCLEOTIDE SEQUENCE</scope>
    <source>
        <strain evidence="3">JCM 4646</strain>
    </source>
</reference>
<gene>
    <name evidence="3" type="ORF">GCM10018781_70350</name>
</gene>
<evidence type="ECO:0000313" key="4">
    <source>
        <dbReference type="Proteomes" id="UP000617734"/>
    </source>
</evidence>
<keyword evidence="4" id="KW-1185">Reference proteome</keyword>
<evidence type="ECO:0000256" key="1">
    <source>
        <dbReference type="SAM" id="MobiDB-lite"/>
    </source>
</evidence>
<accession>A0A919GEF3</accession>
<dbReference type="EMBL" id="BNBO01000064">
    <property type="protein sequence ID" value="GHH83332.1"/>
    <property type="molecule type" value="Genomic_DNA"/>
</dbReference>
<dbReference type="RefSeq" id="WP_190214972.1">
    <property type="nucleotide sequence ID" value="NZ_BNBO01000064.1"/>
</dbReference>
<proteinExistence type="predicted"/>
<dbReference type="AlphaFoldDB" id="A0A919GEF3"/>
<evidence type="ECO:0000259" key="2">
    <source>
        <dbReference type="Pfam" id="PF19809"/>
    </source>
</evidence>
<comment type="caution">
    <text evidence="3">The sequence shown here is derived from an EMBL/GenBank/DDBJ whole genome shotgun (WGS) entry which is preliminary data.</text>
</comment>
<dbReference type="GeneID" id="95357290"/>
<organism evidence="3 4">
    <name type="scientific">Kitasatospora indigofera</name>
    <dbReference type="NCBI Taxonomy" id="67307"/>
    <lineage>
        <taxon>Bacteria</taxon>
        <taxon>Bacillati</taxon>
        <taxon>Actinomycetota</taxon>
        <taxon>Actinomycetes</taxon>
        <taxon>Kitasatosporales</taxon>
        <taxon>Streptomycetaceae</taxon>
        <taxon>Kitasatospora</taxon>
    </lineage>
</organism>
<feature type="domain" description="DUF6292" evidence="2">
    <location>
        <begin position="20"/>
        <end position="119"/>
    </location>
</feature>
<dbReference type="InterPro" id="IPR046259">
    <property type="entry name" value="DUF6292"/>
</dbReference>
<protein>
    <recommendedName>
        <fullName evidence="2">DUF6292 domain-containing protein</fullName>
    </recommendedName>
</protein>